<proteinExistence type="predicted"/>
<sequence length="1044" mass="104444">MHPRTLLAGTALAALAAPLSAQTVISTARTTPVVTSTVNNGQPDSVRIETAGSVTVTSGAAVTVDSNHAVTNAGKITVTNADNATGILVTGARTANITNSGTITIDETFAPTDTDTDGDLDGPFASGTGRTAIRIDGPLTGNLVQTGTLVVEGNNSAGVRASAPINGAVTLEGSTTVTGNNTVGVALAGATGNVRLAGTISVRGQDAQGAVLTGDYAGTLKVQSTITATGYRSTTLPADVTKLDADDLLQGGSALVIEGNLARGIVFEIAPTDTDTANLDEDNDGIEDAKEGTTRIIAYGAAPAVQIGGAADMTIGATQGTNSGFGIVMAGTILGDGVYQGVNATGMRIGGRGGDVAIAGGIEINGQIGAASRGGNATALEIAGTTTAALLRNNGTLAAAVSGTTGTGTATGLLIGADATVPVLRTNRTISAGTIATGSAYAIRDLSGTLGLIENSATISATGAAAGSGRNIAIDLTARSDDSIVRQIVVSPSVAAPTITGDIRLGSGNDLVEVLDGALAGNIFFGAGTNRLVLSGDAVMLGNADFGGGAGTMSLAGTAAFAGVLANSANVAVNVAGGSFGITGASTIASLDMGANSILGVTVGGAAGTNTAITVTGAATFAAGTKVRVRLTDLTTAGGTYGVLTAGSLTGASNLTADNTLLPFLFKGALAVSGNTLNVTVARKTGAELGLNASETIAYDPLFAALSKDVKVSNLFLGITDATVFQAYVAQTLPDHAGGNFQGLSQGLRAFNRHFMDPDAPFDAVGKFRVLADVASWNSEKDRGESAAFDLSGYGARLGVEYLTAIGAFGVTGSYLSNEHDSGLIANTVKGTSYEAGAHWRGKFGPVIAFARAGAGKADFSGTRLFQGAGTDAANYTIAREWKGDFISAAGGASIEGGGQFFFFRPSVVVDYLRLKEDGYTETGGGNALNLTVDARSSKQVGINGALAVGADLFGMQRNDRGWLRIEAEGGWRELLTDDLGDTRARYNTGTPFTLASEGGGSGWFARARVMGGSGSYRIGGEAGLEDQFGNLGYSLRASLRVGF</sequence>
<dbReference type="KEGG" id="pns:A9D12_08280"/>
<dbReference type="Gene3D" id="2.40.128.130">
    <property type="entry name" value="Autotransporter beta-domain"/>
    <property type="match status" value="1"/>
</dbReference>
<feature type="chain" id="PRO_5008251754" description="Autotransporter domain-containing protein" evidence="1">
    <location>
        <begin position="22"/>
        <end position="1044"/>
    </location>
</feature>
<dbReference type="InterPro" id="IPR036709">
    <property type="entry name" value="Autotransporte_beta_dom_sf"/>
</dbReference>
<dbReference type="OrthoDB" id="7613961at2"/>
<accession>A0A192D495</accession>
<dbReference type="EMBL" id="CP016033">
    <property type="protein sequence ID" value="ANK12940.1"/>
    <property type="molecule type" value="Genomic_DNA"/>
</dbReference>
<dbReference type="SMART" id="SM00869">
    <property type="entry name" value="Autotransporter"/>
    <property type="match status" value="1"/>
</dbReference>
<evidence type="ECO:0000313" key="4">
    <source>
        <dbReference type="Proteomes" id="UP000078263"/>
    </source>
</evidence>
<dbReference type="STRING" id="1112.A9D12_08280"/>
<dbReference type="Pfam" id="PF03797">
    <property type="entry name" value="Autotransporter"/>
    <property type="match status" value="1"/>
</dbReference>
<evidence type="ECO:0000259" key="2">
    <source>
        <dbReference type="PROSITE" id="PS51208"/>
    </source>
</evidence>
<feature type="signal peptide" evidence="1">
    <location>
        <begin position="1"/>
        <end position="21"/>
    </location>
</feature>
<dbReference type="AlphaFoldDB" id="A0A192D495"/>
<organism evidence="3 4">
    <name type="scientific">Erythrobacter neustonensis</name>
    <dbReference type="NCBI Taxonomy" id="1112"/>
    <lineage>
        <taxon>Bacteria</taxon>
        <taxon>Pseudomonadati</taxon>
        <taxon>Pseudomonadota</taxon>
        <taxon>Alphaproteobacteria</taxon>
        <taxon>Sphingomonadales</taxon>
        <taxon>Erythrobacteraceae</taxon>
        <taxon>Erythrobacter/Porphyrobacter group</taxon>
        <taxon>Erythrobacter</taxon>
    </lineage>
</organism>
<keyword evidence="1" id="KW-0732">Signal</keyword>
<protein>
    <recommendedName>
        <fullName evidence="2">Autotransporter domain-containing protein</fullName>
    </recommendedName>
</protein>
<name>A0A192D495_9SPHN</name>
<dbReference type="PROSITE" id="PS51208">
    <property type="entry name" value="AUTOTRANSPORTER"/>
    <property type="match status" value="1"/>
</dbReference>
<gene>
    <name evidence="3" type="ORF">A9D12_08280</name>
</gene>
<keyword evidence="4" id="KW-1185">Reference proteome</keyword>
<evidence type="ECO:0000256" key="1">
    <source>
        <dbReference type="SAM" id="SignalP"/>
    </source>
</evidence>
<reference evidence="3 4" key="1">
    <citation type="submission" date="2016-05" db="EMBL/GenBank/DDBJ databases">
        <title>Compelete Genome Sequence of Bacteriochlorophyll-Synthesizing Bacterium Porphyrobacter neustonensis DSM 9434.</title>
        <authorList>
            <person name="Shi X.-L."/>
            <person name="Wu Y.-H."/>
            <person name="Cheng H."/>
            <person name="Xu L."/>
            <person name="Zhang X.-Q."/>
            <person name="Wang C.-S."/>
            <person name="Xu X.-W."/>
        </authorList>
    </citation>
    <scope>NUCLEOTIDE SEQUENCE [LARGE SCALE GENOMIC DNA]</scope>
    <source>
        <strain evidence="3 4">DSM 9434</strain>
    </source>
</reference>
<dbReference type="SUPFAM" id="SSF103515">
    <property type="entry name" value="Autotransporter"/>
    <property type="match status" value="1"/>
</dbReference>
<evidence type="ECO:0000313" key="3">
    <source>
        <dbReference type="EMBL" id="ANK12940.1"/>
    </source>
</evidence>
<feature type="domain" description="Autotransporter" evidence="2">
    <location>
        <begin position="759"/>
        <end position="1044"/>
    </location>
</feature>
<dbReference type="InterPro" id="IPR005546">
    <property type="entry name" value="Autotransporte_beta"/>
</dbReference>
<dbReference type="Proteomes" id="UP000078263">
    <property type="component" value="Chromosome"/>
</dbReference>
<dbReference type="RefSeq" id="WP_068350850.1">
    <property type="nucleotide sequence ID" value="NZ_CP016033.1"/>
</dbReference>